<evidence type="ECO:0000256" key="2">
    <source>
        <dbReference type="ARBA" id="ARBA00006706"/>
    </source>
</evidence>
<dbReference type="GO" id="GO:0004659">
    <property type="term" value="F:prenyltransferase activity"/>
    <property type="evidence" value="ECO:0007669"/>
    <property type="project" value="InterPro"/>
</dbReference>
<evidence type="ECO:0000256" key="3">
    <source>
        <dbReference type="ARBA" id="ARBA00022679"/>
    </source>
</evidence>
<dbReference type="InterPro" id="IPR008949">
    <property type="entry name" value="Isoprenoid_synthase_dom_sf"/>
</dbReference>
<evidence type="ECO:0000256" key="8">
    <source>
        <dbReference type="SAM" id="MobiDB-lite"/>
    </source>
</evidence>
<dbReference type="SUPFAM" id="SSF48576">
    <property type="entry name" value="Terpenoid synthases"/>
    <property type="match status" value="1"/>
</dbReference>
<dbReference type="EMBL" id="VTFT01000001">
    <property type="protein sequence ID" value="TYT27365.1"/>
    <property type="molecule type" value="Genomic_DNA"/>
</dbReference>
<accession>A0A5D4XTP1</accession>
<keyword evidence="3 7" id="KW-0808">Transferase</keyword>
<dbReference type="InterPro" id="IPR033749">
    <property type="entry name" value="Polyprenyl_synt_CS"/>
</dbReference>
<organism evidence="9 10">
    <name type="scientific">Luteimonas viscosa</name>
    <dbReference type="NCBI Taxonomy" id="1132694"/>
    <lineage>
        <taxon>Bacteria</taxon>
        <taxon>Pseudomonadati</taxon>
        <taxon>Pseudomonadota</taxon>
        <taxon>Gammaproteobacteria</taxon>
        <taxon>Lysobacterales</taxon>
        <taxon>Lysobacteraceae</taxon>
        <taxon>Luteimonas</taxon>
    </lineage>
</organism>
<sequence length="326" mass="33688">MATADPSRAGAIAIQLDDWRKRADAALAAALDSVAGTEPGLLAAMRHAVLLGGKRMRPLLVYAAGHACGAREETLDGPAAAVELVHAYSLVHDDLPAMDDDALRRGQPTVHVAFDEATAILAGDALQPLAFAVLAATPVNDTRRVALLAELADAAGARGMCGGQALDVAATGTGSGRARHAGGHDPSRPDAGGNADDPSRRLGFLERLHAMKTGALLRAAIRLGAITADAAAPTRRALDDFAEALGLAFQIRDDLLDVEADSATLGKTAGKDAAQDKITFPALIGVDASRERLRQLAARMTDALAALPGDTAPLAELGRRTIERSY</sequence>
<keyword evidence="6" id="KW-0414">Isoprene biosynthesis</keyword>
<dbReference type="Proteomes" id="UP000324973">
    <property type="component" value="Unassembled WGS sequence"/>
</dbReference>
<reference evidence="9 10" key="1">
    <citation type="submission" date="2019-08" db="EMBL/GenBank/DDBJ databases">
        <title>Luteimonas viscosus sp. nov., isolated from soil of a sunflower field.</title>
        <authorList>
            <person name="Jianli Z."/>
            <person name="Ying Z."/>
        </authorList>
    </citation>
    <scope>NUCLEOTIDE SEQUENCE [LARGE SCALE GENOMIC DNA]</scope>
    <source>
        <strain evidence="9 10">XBU10</strain>
    </source>
</reference>
<dbReference type="PANTHER" id="PTHR43281:SF1">
    <property type="entry name" value="FARNESYL DIPHOSPHATE SYNTHASE"/>
    <property type="match status" value="1"/>
</dbReference>
<comment type="similarity">
    <text evidence="2 7">Belongs to the FPP/GGPP synthase family.</text>
</comment>
<dbReference type="OrthoDB" id="9805316at2"/>
<keyword evidence="5" id="KW-0460">Magnesium</keyword>
<dbReference type="PROSITE" id="PS00723">
    <property type="entry name" value="POLYPRENYL_SYNTHASE_1"/>
    <property type="match status" value="1"/>
</dbReference>
<keyword evidence="10" id="KW-1185">Reference proteome</keyword>
<dbReference type="PANTHER" id="PTHR43281">
    <property type="entry name" value="FARNESYL DIPHOSPHATE SYNTHASE"/>
    <property type="match status" value="1"/>
</dbReference>
<evidence type="ECO:0000313" key="10">
    <source>
        <dbReference type="Proteomes" id="UP000324973"/>
    </source>
</evidence>
<dbReference type="SFLD" id="SFLDS00005">
    <property type="entry name" value="Isoprenoid_Synthase_Type_I"/>
    <property type="match status" value="1"/>
</dbReference>
<dbReference type="Pfam" id="PF00348">
    <property type="entry name" value="polyprenyl_synt"/>
    <property type="match status" value="1"/>
</dbReference>
<dbReference type="Gene3D" id="1.10.600.10">
    <property type="entry name" value="Farnesyl Diphosphate Synthase"/>
    <property type="match status" value="1"/>
</dbReference>
<name>A0A5D4XTP1_9GAMM</name>
<protein>
    <submittedName>
        <fullName evidence="9">Geranyl transferase</fullName>
    </submittedName>
</protein>
<dbReference type="GO" id="GO:0046872">
    <property type="term" value="F:metal ion binding"/>
    <property type="evidence" value="ECO:0007669"/>
    <property type="project" value="UniProtKB-KW"/>
</dbReference>
<dbReference type="AlphaFoldDB" id="A0A5D4XTP1"/>
<evidence type="ECO:0000256" key="6">
    <source>
        <dbReference type="ARBA" id="ARBA00023229"/>
    </source>
</evidence>
<evidence type="ECO:0000313" key="9">
    <source>
        <dbReference type="EMBL" id="TYT27365.1"/>
    </source>
</evidence>
<gene>
    <name evidence="9" type="ORF">FZO89_14470</name>
</gene>
<evidence type="ECO:0000256" key="4">
    <source>
        <dbReference type="ARBA" id="ARBA00022723"/>
    </source>
</evidence>
<feature type="region of interest" description="Disordered" evidence="8">
    <location>
        <begin position="173"/>
        <end position="198"/>
    </location>
</feature>
<evidence type="ECO:0000256" key="1">
    <source>
        <dbReference type="ARBA" id="ARBA00001946"/>
    </source>
</evidence>
<dbReference type="PROSITE" id="PS00444">
    <property type="entry name" value="POLYPRENYL_SYNTHASE_2"/>
    <property type="match status" value="1"/>
</dbReference>
<keyword evidence="4" id="KW-0479">Metal-binding</keyword>
<dbReference type="RefSeq" id="WP_149103916.1">
    <property type="nucleotide sequence ID" value="NZ_VTFT01000001.1"/>
</dbReference>
<dbReference type="InterPro" id="IPR000092">
    <property type="entry name" value="Polyprenyl_synt"/>
</dbReference>
<dbReference type="GO" id="GO:0008299">
    <property type="term" value="P:isoprenoid biosynthetic process"/>
    <property type="evidence" value="ECO:0007669"/>
    <property type="project" value="UniProtKB-KW"/>
</dbReference>
<evidence type="ECO:0000256" key="7">
    <source>
        <dbReference type="RuleBase" id="RU004466"/>
    </source>
</evidence>
<comment type="caution">
    <text evidence="9">The sequence shown here is derived from an EMBL/GenBank/DDBJ whole genome shotgun (WGS) entry which is preliminary data.</text>
</comment>
<dbReference type="CDD" id="cd00685">
    <property type="entry name" value="Trans_IPPS_HT"/>
    <property type="match status" value="1"/>
</dbReference>
<evidence type="ECO:0000256" key="5">
    <source>
        <dbReference type="ARBA" id="ARBA00022842"/>
    </source>
</evidence>
<proteinExistence type="inferred from homology"/>
<comment type="cofactor">
    <cofactor evidence="1">
        <name>Mg(2+)</name>
        <dbReference type="ChEBI" id="CHEBI:18420"/>
    </cofactor>
</comment>
<dbReference type="SFLD" id="SFLDG01017">
    <property type="entry name" value="Polyprenyl_Transferase_Like"/>
    <property type="match status" value="1"/>
</dbReference>